<dbReference type="Gramene" id="CDY14637">
    <property type="protein sequence ID" value="CDY14637"/>
    <property type="gene ID" value="GSBRNA2T00084406001"/>
</dbReference>
<dbReference type="PaxDb" id="3708-A0A078FP48"/>
<proteinExistence type="predicted"/>
<name>A0A078FP48_BRANA</name>
<evidence type="ECO:0000313" key="1">
    <source>
        <dbReference type="EMBL" id="CAF1913833.1"/>
    </source>
</evidence>
<dbReference type="AlphaFoldDB" id="A0A078FP48"/>
<dbReference type="Proteomes" id="UP000028999">
    <property type="component" value="Unassembled WGS sequence"/>
</dbReference>
<dbReference type="EMBL" id="HG994366">
    <property type="protein sequence ID" value="CAF1913833.1"/>
    <property type="molecule type" value="Genomic_DNA"/>
</dbReference>
<dbReference type="Proteomes" id="UP001295469">
    <property type="component" value="Chromosome C02"/>
</dbReference>
<reference evidence="1" key="3">
    <citation type="submission" date="2021-01" db="EMBL/GenBank/DDBJ databases">
        <authorList>
            <consortium name="Genoscope - CEA"/>
            <person name="William W."/>
        </authorList>
    </citation>
    <scope>NUCLEOTIDE SEQUENCE</scope>
</reference>
<reference evidence="2 3" key="1">
    <citation type="journal article" date="2014" name="Science">
        <title>Plant genetics. Early allopolyploid evolution in the post-Neolithic Brassica napus oilseed genome.</title>
        <authorList>
            <person name="Chalhoub B."/>
            <person name="Denoeud F."/>
            <person name="Liu S."/>
            <person name="Parkin I.A."/>
            <person name="Tang H."/>
            <person name="Wang X."/>
            <person name="Chiquet J."/>
            <person name="Belcram H."/>
            <person name="Tong C."/>
            <person name="Samans B."/>
            <person name="Correa M."/>
            <person name="Da Silva C."/>
            <person name="Just J."/>
            <person name="Falentin C."/>
            <person name="Koh C.S."/>
            <person name="Le Clainche I."/>
            <person name="Bernard M."/>
            <person name="Bento P."/>
            <person name="Noel B."/>
            <person name="Labadie K."/>
            <person name="Alberti A."/>
            <person name="Charles M."/>
            <person name="Arnaud D."/>
            <person name="Guo H."/>
            <person name="Daviaud C."/>
            <person name="Alamery S."/>
            <person name="Jabbari K."/>
            <person name="Zhao M."/>
            <person name="Edger P.P."/>
            <person name="Chelaifa H."/>
            <person name="Tack D."/>
            <person name="Lassalle G."/>
            <person name="Mestiri I."/>
            <person name="Schnel N."/>
            <person name="Le Paslier M.C."/>
            <person name="Fan G."/>
            <person name="Renault V."/>
            <person name="Bayer P.E."/>
            <person name="Golicz A.A."/>
            <person name="Manoli S."/>
            <person name="Lee T.H."/>
            <person name="Thi V.H."/>
            <person name="Chalabi S."/>
            <person name="Hu Q."/>
            <person name="Fan C."/>
            <person name="Tollenaere R."/>
            <person name="Lu Y."/>
            <person name="Battail C."/>
            <person name="Shen J."/>
            <person name="Sidebottom C.H."/>
            <person name="Wang X."/>
            <person name="Canaguier A."/>
            <person name="Chauveau A."/>
            <person name="Berard A."/>
            <person name="Deniot G."/>
            <person name="Guan M."/>
            <person name="Liu Z."/>
            <person name="Sun F."/>
            <person name="Lim Y.P."/>
            <person name="Lyons E."/>
            <person name="Town C.D."/>
            <person name="Bancroft I."/>
            <person name="Wang X."/>
            <person name="Meng J."/>
            <person name="Ma J."/>
            <person name="Pires J.C."/>
            <person name="King G.J."/>
            <person name="Brunel D."/>
            <person name="Delourme R."/>
            <person name="Renard M."/>
            <person name="Aury J.M."/>
            <person name="Adams K.L."/>
            <person name="Batley J."/>
            <person name="Snowdon R.J."/>
            <person name="Tost J."/>
            <person name="Edwards D."/>
            <person name="Zhou Y."/>
            <person name="Hua W."/>
            <person name="Sharpe A.G."/>
            <person name="Paterson A.H."/>
            <person name="Guan C."/>
            <person name="Wincker P."/>
        </authorList>
    </citation>
    <scope>NUCLEOTIDE SEQUENCE [LARGE SCALE GENOMIC DNA]</scope>
    <source>
        <strain evidence="3">cv. Darmor-bzh</strain>
    </source>
</reference>
<accession>A0A078FP48</accession>
<evidence type="ECO:0000313" key="2">
    <source>
        <dbReference type="EMBL" id="CDY14637.1"/>
    </source>
</evidence>
<keyword evidence="3" id="KW-1185">Reference proteome</keyword>
<evidence type="ECO:0000313" key="3">
    <source>
        <dbReference type="Proteomes" id="UP000028999"/>
    </source>
</evidence>
<dbReference type="OMA" id="RYSRYHA"/>
<dbReference type="EMBL" id="LK032045">
    <property type="protein sequence ID" value="CDY14637.1"/>
    <property type="molecule type" value="Genomic_DNA"/>
</dbReference>
<gene>
    <name evidence="2" type="primary">BnaC02g24760D</name>
    <name evidence="1" type="ORF">DARMORV10_C02P35290.1</name>
    <name evidence="2" type="ORF">GSBRNA2T00084406001</name>
</gene>
<reference evidence="2" key="2">
    <citation type="submission" date="2014-06" db="EMBL/GenBank/DDBJ databases">
        <authorList>
            <person name="Genoscope - CEA"/>
        </authorList>
    </citation>
    <scope>NUCLEOTIDE SEQUENCE</scope>
</reference>
<organism evidence="2 3">
    <name type="scientific">Brassica napus</name>
    <name type="common">Rape</name>
    <dbReference type="NCBI Taxonomy" id="3708"/>
    <lineage>
        <taxon>Eukaryota</taxon>
        <taxon>Viridiplantae</taxon>
        <taxon>Streptophyta</taxon>
        <taxon>Embryophyta</taxon>
        <taxon>Tracheophyta</taxon>
        <taxon>Spermatophyta</taxon>
        <taxon>Magnoliopsida</taxon>
        <taxon>eudicotyledons</taxon>
        <taxon>Gunneridae</taxon>
        <taxon>Pentapetalae</taxon>
        <taxon>rosids</taxon>
        <taxon>malvids</taxon>
        <taxon>Brassicales</taxon>
        <taxon>Brassicaceae</taxon>
        <taxon>Brassiceae</taxon>
        <taxon>Brassica</taxon>
    </lineage>
</organism>
<sequence length="85" mass="9817">MDHMSRYSRYHAKTMVKPNEKKVNGYFEQNLKATIHLNSTCPSSLKRRPTALKTTTPILLSAQSSIRLKLQFLLSINNRKSCHKD</sequence>
<protein>
    <submittedName>
        <fullName evidence="1">(rape) hypothetical protein</fullName>
    </submittedName>
    <submittedName>
        <fullName evidence="2">BnaC02g24760D protein</fullName>
    </submittedName>
</protein>